<dbReference type="eggNOG" id="COG0632">
    <property type="taxonomic scope" value="Bacteria"/>
</dbReference>
<dbReference type="RefSeq" id="WP_013559788.1">
    <property type="nucleotide sequence ID" value="NC_014960.1"/>
</dbReference>
<keyword evidence="8" id="KW-0378">Hydrolase</keyword>
<dbReference type="InterPro" id="IPR036267">
    <property type="entry name" value="RuvA_C_sf"/>
</dbReference>
<organism evidence="8 9">
    <name type="scientific">Anaerolinea thermophila (strain DSM 14523 / JCM 11388 / NBRC 100420 / UNI-1)</name>
    <dbReference type="NCBI Taxonomy" id="926569"/>
    <lineage>
        <taxon>Bacteria</taxon>
        <taxon>Bacillati</taxon>
        <taxon>Chloroflexota</taxon>
        <taxon>Anaerolineae</taxon>
        <taxon>Anaerolineales</taxon>
        <taxon>Anaerolineaceae</taxon>
        <taxon>Anaerolinea</taxon>
    </lineage>
</organism>
<dbReference type="SUPFAM" id="SSF47781">
    <property type="entry name" value="RuvA domain 2-like"/>
    <property type="match status" value="1"/>
</dbReference>
<dbReference type="NCBIfam" id="TIGR00084">
    <property type="entry name" value="ruvA"/>
    <property type="match status" value="1"/>
</dbReference>
<dbReference type="Proteomes" id="UP000008922">
    <property type="component" value="Chromosome"/>
</dbReference>
<dbReference type="Gene3D" id="1.10.150.20">
    <property type="entry name" value="5' to 3' exonuclease, C-terminal subdomain"/>
    <property type="match status" value="1"/>
</dbReference>
<evidence type="ECO:0000313" key="9">
    <source>
        <dbReference type="Proteomes" id="UP000008922"/>
    </source>
</evidence>
<dbReference type="AlphaFoldDB" id="E8N4P0"/>
<keyword evidence="3 6" id="KW-0238">DNA-binding</keyword>
<keyword evidence="1 6" id="KW-0963">Cytoplasm</keyword>
<evidence type="ECO:0000256" key="5">
    <source>
        <dbReference type="ARBA" id="ARBA00023204"/>
    </source>
</evidence>
<dbReference type="Pfam" id="PF07499">
    <property type="entry name" value="RuvA_C"/>
    <property type="match status" value="1"/>
</dbReference>
<dbReference type="InterPro" id="IPR000085">
    <property type="entry name" value="RuvA"/>
</dbReference>
<sequence>MIAYVEGKVLELGETYLVIQVGAVGLQVFVPSTLRAKARAGETLVLFTYLVVREDLMALYGFETPLEREFFGLLLGVNGIGPRLAISILSVLSVDAIRRAILSEQPEVLSRVPGVGRKNAQKIILSLQGKVTAEGLEGVRPMAEVDQEVLEALTSLGYSVVEAQTAVQSIPKDAPMDLEERLKLALRYFST</sequence>
<dbReference type="KEGG" id="atm:ANT_13760"/>
<dbReference type="InterPro" id="IPR013849">
    <property type="entry name" value="DNA_helicase_Holl-junc_RuvA_I"/>
</dbReference>
<keyword evidence="8" id="KW-0347">Helicase</keyword>
<evidence type="ECO:0000256" key="6">
    <source>
        <dbReference type="HAMAP-Rule" id="MF_00031"/>
    </source>
</evidence>
<keyword evidence="2 6" id="KW-0227">DNA damage</keyword>
<accession>E8N4P0</accession>
<dbReference type="SUPFAM" id="SSF46929">
    <property type="entry name" value="DNA helicase RuvA subunit, C-terminal domain"/>
    <property type="match status" value="1"/>
</dbReference>
<evidence type="ECO:0000256" key="3">
    <source>
        <dbReference type="ARBA" id="ARBA00023125"/>
    </source>
</evidence>
<dbReference type="GO" id="GO:0005524">
    <property type="term" value="F:ATP binding"/>
    <property type="evidence" value="ECO:0007669"/>
    <property type="project" value="InterPro"/>
</dbReference>
<comment type="subunit">
    <text evidence="6">Homotetramer. Forms an RuvA(8)-RuvB(12)-Holliday junction (HJ) complex. HJ DNA is sandwiched between 2 RuvA tetramers; dsDNA enters through RuvA and exits via RuvB. An RuvB hexamer assembles on each DNA strand where it exits the tetramer. Each RuvB hexamer is contacted by two RuvA subunits (via domain III) on 2 adjacent RuvB subunits; this complex drives branch migration. In the full resolvosome a probable DNA-RuvA(4)-RuvB(12)-RuvC(2) complex forms which resolves the HJ.</text>
</comment>
<dbReference type="EMBL" id="AP012029">
    <property type="protein sequence ID" value="BAJ63404.1"/>
    <property type="molecule type" value="Genomic_DNA"/>
</dbReference>
<dbReference type="Pfam" id="PF14520">
    <property type="entry name" value="HHH_5"/>
    <property type="match status" value="1"/>
</dbReference>
<dbReference type="InterPro" id="IPR011114">
    <property type="entry name" value="RuvA_C"/>
</dbReference>
<dbReference type="Gene3D" id="1.10.8.10">
    <property type="entry name" value="DNA helicase RuvA subunit, C-terminal domain"/>
    <property type="match status" value="1"/>
</dbReference>
<dbReference type="InterPro" id="IPR012340">
    <property type="entry name" value="NA-bd_OB-fold"/>
</dbReference>
<dbReference type="GO" id="GO:0006281">
    <property type="term" value="P:DNA repair"/>
    <property type="evidence" value="ECO:0007669"/>
    <property type="project" value="UniProtKB-UniRule"/>
</dbReference>
<dbReference type="Gene3D" id="2.40.50.140">
    <property type="entry name" value="Nucleic acid-binding proteins"/>
    <property type="match status" value="1"/>
</dbReference>
<dbReference type="FunCoup" id="E8N4P0">
    <property type="interactions" value="326"/>
</dbReference>
<evidence type="ECO:0000256" key="1">
    <source>
        <dbReference type="ARBA" id="ARBA00022490"/>
    </source>
</evidence>
<comment type="subcellular location">
    <subcellularLocation>
        <location evidence="6">Cytoplasm</location>
    </subcellularLocation>
</comment>
<comment type="domain">
    <text evidence="6">Has three domains with a flexible linker between the domains II and III and assumes an 'L' shape. Domain III is highly mobile and contacts RuvB.</text>
</comment>
<dbReference type="SUPFAM" id="SSF50249">
    <property type="entry name" value="Nucleic acid-binding proteins"/>
    <property type="match status" value="1"/>
</dbReference>
<evidence type="ECO:0000259" key="7">
    <source>
        <dbReference type="SMART" id="SM00278"/>
    </source>
</evidence>
<name>E8N4P0_ANATU</name>
<dbReference type="HAMAP" id="MF_00031">
    <property type="entry name" value="DNA_HJ_migration_RuvA"/>
    <property type="match status" value="1"/>
</dbReference>
<reference evidence="8 9" key="1">
    <citation type="submission" date="2010-12" db="EMBL/GenBank/DDBJ databases">
        <title>Whole genome sequence of Anaerolinea thermophila UNI-1.</title>
        <authorList>
            <person name="Narita-Yamada S."/>
            <person name="Kishi E."/>
            <person name="Watanabe Y."/>
            <person name="Takasaki K."/>
            <person name="Ankai A."/>
            <person name="Oguchi A."/>
            <person name="Fukui S."/>
            <person name="Takahashi M."/>
            <person name="Yashiro I."/>
            <person name="Hosoyama A."/>
            <person name="Sekiguchi Y."/>
            <person name="Hanada S."/>
            <person name="Fujita N."/>
        </authorList>
    </citation>
    <scope>NUCLEOTIDE SEQUENCE [LARGE SCALE GENOMIC DNA]</scope>
    <source>
        <strain evidence="9">DSM 14523 / JCM 11388 / NBRC 100420 / UNI-1</strain>
    </source>
</reference>
<keyword evidence="8" id="KW-0547">Nucleotide-binding</keyword>
<proteinExistence type="inferred from homology"/>
<comment type="caution">
    <text evidence="6">Lacks conserved residue(s) required for the propagation of feature annotation.</text>
</comment>
<evidence type="ECO:0000313" key="8">
    <source>
        <dbReference type="EMBL" id="BAJ63404.1"/>
    </source>
</evidence>
<evidence type="ECO:0000256" key="2">
    <source>
        <dbReference type="ARBA" id="ARBA00022763"/>
    </source>
</evidence>
<feature type="region of interest" description="Domain II" evidence="6">
    <location>
        <begin position="64"/>
        <end position="141"/>
    </location>
</feature>
<dbReference type="InterPro" id="IPR010994">
    <property type="entry name" value="RuvA_2-like"/>
</dbReference>
<feature type="domain" description="Helix-hairpin-helix DNA-binding motif class 1" evidence="7">
    <location>
        <begin position="72"/>
        <end position="91"/>
    </location>
</feature>
<comment type="function">
    <text evidence="6">The RuvA-RuvB-RuvC complex processes Holliday junction (HJ) DNA during genetic recombination and DNA repair, while the RuvA-RuvB complex plays an important role in the rescue of blocked DNA replication forks via replication fork reversal (RFR). RuvA specifically binds to HJ cruciform DNA, conferring on it an open structure. The RuvB hexamer acts as an ATP-dependent pump, pulling dsDNA into and through the RuvAB complex. HJ branch migration allows RuvC to scan DNA until it finds its consensus sequence, where it cleaves and resolves the cruciform DNA.</text>
</comment>
<feature type="domain" description="Helix-hairpin-helix DNA-binding motif class 1" evidence="7">
    <location>
        <begin position="107"/>
        <end position="126"/>
    </location>
</feature>
<protein>
    <recommendedName>
        <fullName evidence="6">Holliday junction branch migration complex subunit RuvA</fullName>
    </recommendedName>
</protein>
<dbReference type="Pfam" id="PF01330">
    <property type="entry name" value="RuvA_N"/>
    <property type="match status" value="1"/>
</dbReference>
<keyword evidence="9" id="KW-1185">Reference proteome</keyword>
<dbReference type="InterPro" id="IPR003583">
    <property type="entry name" value="Hlx-hairpin-Hlx_DNA-bd_motif"/>
</dbReference>
<dbReference type="GO" id="GO:0048476">
    <property type="term" value="C:Holliday junction resolvase complex"/>
    <property type="evidence" value="ECO:0007669"/>
    <property type="project" value="UniProtKB-UniRule"/>
</dbReference>
<dbReference type="InParanoid" id="E8N4P0"/>
<dbReference type="STRING" id="926569.ANT_13760"/>
<keyword evidence="5 6" id="KW-0234">DNA repair</keyword>
<dbReference type="GO" id="GO:0000400">
    <property type="term" value="F:four-way junction DNA binding"/>
    <property type="evidence" value="ECO:0007669"/>
    <property type="project" value="UniProtKB-UniRule"/>
</dbReference>
<dbReference type="GO" id="GO:0009379">
    <property type="term" value="C:Holliday junction helicase complex"/>
    <property type="evidence" value="ECO:0007669"/>
    <property type="project" value="InterPro"/>
</dbReference>
<feature type="region of interest" description="Domain III" evidence="6">
    <location>
        <begin position="147"/>
        <end position="191"/>
    </location>
</feature>
<gene>
    <name evidence="6 8" type="primary">ruvA</name>
    <name evidence="8" type="ordered locus">ANT_13760</name>
</gene>
<dbReference type="GO" id="GO:0009378">
    <property type="term" value="F:four-way junction helicase activity"/>
    <property type="evidence" value="ECO:0007669"/>
    <property type="project" value="InterPro"/>
</dbReference>
<dbReference type="GO" id="GO:0006310">
    <property type="term" value="P:DNA recombination"/>
    <property type="evidence" value="ECO:0007669"/>
    <property type="project" value="UniProtKB-UniRule"/>
</dbReference>
<evidence type="ECO:0000256" key="4">
    <source>
        <dbReference type="ARBA" id="ARBA00023172"/>
    </source>
</evidence>
<keyword evidence="8" id="KW-0067">ATP-binding</keyword>
<dbReference type="CDD" id="cd14332">
    <property type="entry name" value="UBA_RuvA_C"/>
    <property type="match status" value="1"/>
</dbReference>
<dbReference type="SMART" id="SM00278">
    <property type="entry name" value="HhH1"/>
    <property type="match status" value="2"/>
</dbReference>
<keyword evidence="4 6" id="KW-0233">DNA recombination</keyword>
<dbReference type="GO" id="GO:0016787">
    <property type="term" value="F:hydrolase activity"/>
    <property type="evidence" value="ECO:0007669"/>
    <property type="project" value="UniProtKB-KW"/>
</dbReference>
<comment type="similarity">
    <text evidence="6">Belongs to the RuvA family.</text>
</comment>
<dbReference type="GO" id="GO:0005737">
    <property type="term" value="C:cytoplasm"/>
    <property type="evidence" value="ECO:0007669"/>
    <property type="project" value="UniProtKB-SubCell"/>
</dbReference>
<dbReference type="HOGENOM" id="CLU_087936_2_1_0"/>